<feature type="transmembrane region" description="Helical" evidence="7">
    <location>
        <begin position="550"/>
        <end position="569"/>
    </location>
</feature>
<feature type="transmembrane region" description="Helical" evidence="7">
    <location>
        <begin position="191"/>
        <end position="209"/>
    </location>
</feature>
<feature type="transmembrane region" description="Helical" evidence="7">
    <location>
        <begin position="581"/>
        <end position="602"/>
    </location>
</feature>
<dbReference type="OrthoDB" id="5360131at2759"/>
<proteinExistence type="predicted"/>
<name>A0A5J5ESI1_9PEZI</name>
<dbReference type="PANTHER" id="PTHR23501">
    <property type="entry name" value="MAJOR FACILITATOR SUPERFAMILY"/>
    <property type="match status" value="1"/>
</dbReference>
<dbReference type="Proteomes" id="UP000326924">
    <property type="component" value="Unassembled WGS sequence"/>
</dbReference>
<keyword evidence="9" id="KW-1185">Reference proteome</keyword>
<feature type="transmembrane region" description="Helical" evidence="7">
    <location>
        <begin position="376"/>
        <end position="397"/>
    </location>
</feature>
<evidence type="ECO:0000256" key="2">
    <source>
        <dbReference type="ARBA" id="ARBA00022448"/>
    </source>
</evidence>
<evidence type="ECO:0000256" key="7">
    <source>
        <dbReference type="SAM" id="Phobius"/>
    </source>
</evidence>
<dbReference type="AlphaFoldDB" id="A0A5J5ESI1"/>
<feature type="transmembrane region" description="Helical" evidence="7">
    <location>
        <begin position="288"/>
        <end position="308"/>
    </location>
</feature>
<dbReference type="GO" id="GO:0022857">
    <property type="term" value="F:transmembrane transporter activity"/>
    <property type="evidence" value="ECO:0007669"/>
    <property type="project" value="TreeGrafter"/>
</dbReference>
<evidence type="ECO:0000256" key="5">
    <source>
        <dbReference type="ARBA" id="ARBA00023136"/>
    </source>
</evidence>
<dbReference type="PANTHER" id="PTHR23501:SF191">
    <property type="entry name" value="VACUOLAR BASIC AMINO ACID TRANSPORTER 4"/>
    <property type="match status" value="1"/>
</dbReference>
<feature type="region of interest" description="Disordered" evidence="6">
    <location>
        <begin position="407"/>
        <end position="434"/>
    </location>
</feature>
<evidence type="ECO:0008006" key="10">
    <source>
        <dbReference type="Google" id="ProtNLM"/>
    </source>
</evidence>
<comment type="caution">
    <text evidence="8">The sequence shown here is derived from an EMBL/GenBank/DDBJ whole genome shotgun (WGS) entry which is preliminary data.</text>
</comment>
<protein>
    <recommendedName>
        <fullName evidence="10">Major facilitator superfamily domain-containing protein</fullName>
    </recommendedName>
</protein>
<feature type="transmembrane region" description="Helical" evidence="7">
    <location>
        <begin position="524"/>
        <end position="543"/>
    </location>
</feature>
<feature type="region of interest" description="Disordered" evidence="6">
    <location>
        <begin position="708"/>
        <end position="749"/>
    </location>
</feature>
<feature type="compositionally biased region" description="Polar residues" evidence="6">
    <location>
        <begin position="412"/>
        <end position="421"/>
    </location>
</feature>
<gene>
    <name evidence="8" type="ORF">FN846DRAFT_986980</name>
</gene>
<comment type="subcellular location">
    <subcellularLocation>
        <location evidence="1">Endomembrane system</location>
        <topology evidence="1">Multi-pass membrane protein</topology>
    </subcellularLocation>
</comment>
<feature type="transmembrane region" description="Helical" evidence="7">
    <location>
        <begin position="347"/>
        <end position="370"/>
    </location>
</feature>
<dbReference type="InParanoid" id="A0A5J5ESI1"/>
<keyword evidence="5 7" id="KW-0472">Membrane</keyword>
<dbReference type="EMBL" id="VXIS01000135">
    <property type="protein sequence ID" value="KAA8902233.1"/>
    <property type="molecule type" value="Genomic_DNA"/>
</dbReference>
<reference evidence="8 9" key="1">
    <citation type="submission" date="2019-09" db="EMBL/GenBank/DDBJ databases">
        <title>Draft genome of the ectomycorrhizal ascomycete Sphaerosporella brunnea.</title>
        <authorList>
            <consortium name="DOE Joint Genome Institute"/>
            <person name="Benucci G.M."/>
            <person name="Marozzi G."/>
            <person name="Antonielli L."/>
            <person name="Sanchez S."/>
            <person name="Marco P."/>
            <person name="Wang X."/>
            <person name="Falini L.B."/>
            <person name="Barry K."/>
            <person name="Haridas S."/>
            <person name="Lipzen A."/>
            <person name="Labutti K."/>
            <person name="Grigoriev I.V."/>
            <person name="Murat C."/>
            <person name="Martin F."/>
            <person name="Albertini E."/>
            <person name="Donnini D."/>
            <person name="Bonito G."/>
        </authorList>
    </citation>
    <scope>NUCLEOTIDE SEQUENCE [LARGE SCALE GENOMIC DNA]</scope>
    <source>
        <strain evidence="8 9">Sb_GMNB300</strain>
    </source>
</reference>
<accession>A0A5J5ESI1</accession>
<evidence type="ECO:0000256" key="4">
    <source>
        <dbReference type="ARBA" id="ARBA00022989"/>
    </source>
</evidence>
<feature type="transmembrane region" description="Helical" evidence="7">
    <location>
        <begin position="614"/>
        <end position="635"/>
    </location>
</feature>
<organism evidence="8 9">
    <name type="scientific">Sphaerosporella brunnea</name>
    <dbReference type="NCBI Taxonomy" id="1250544"/>
    <lineage>
        <taxon>Eukaryota</taxon>
        <taxon>Fungi</taxon>
        <taxon>Dikarya</taxon>
        <taxon>Ascomycota</taxon>
        <taxon>Pezizomycotina</taxon>
        <taxon>Pezizomycetes</taxon>
        <taxon>Pezizales</taxon>
        <taxon>Pyronemataceae</taxon>
        <taxon>Sphaerosporella</taxon>
    </lineage>
</organism>
<feature type="compositionally biased region" description="Low complexity" evidence="6">
    <location>
        <begin position="422"/>
        <end position="434"/>
    </location>
</feature>
<dbReference type="InterPro" id="IPR036259">
    <property type="entry name" value="MFS_trans_sf"/>
</dbReference>
<feature type="transmembrane region" description="Helical" evidence="7">
    <location>
        <begin position="667"/>
        <end position="691"/>
    </location>
</feature>
<evidence type="ECO:0000256" key="1">
    <source>
        <dbReference type="ARBA" id="ARBA00004127"/>
    </source>
</evidence>
<evidence type="ECO:0000256" key="3">
    <source>
        <dbReference type="ARBA" id="ARBA00022692"/>
    </source>
</evidence>
<evidence type="ECO:0000256" key="6">
    <source>
        <dbReference type="SAM" id="MobiDB-lite"/>
    </source>
</evidence>
<dbReference type="GO" id="GO:0012505">
    <property type="term" value="C:endomembrane system"/>
    <property type="evidence" value="ECO:0007669"/>
    <property type="project" value="UniProtKB-SubCell"/>
</dbReference>
<dbReference type="GO" id="GO:0005886">
    <property type="term" value="C:plasma membrane"/>
    <property type="evidence" value="ECO:0007669"/>
    <property type="project" value="TreeGrafter"/>
</dbReference>
<keyword evidence="4 7" id="KW-1133">Transmembrane helix</keyword>
<dbReference type="SUPFAM" id="SSF103473">
    <property type="entry name" value="MFS general substrate transporter"/>
    <property type="match status" value="2"/>
</dbReference>
<feature type="transmembrane region" description="Helical" evidence="7">
    <location>
        <begin position="120"/>
        <end position="144"/>
    </location>
</feature>
<evidence type="ECO:0000313" key="8">
    <source>
        <dbReference type="EMBL" id="KAA8902233.1"/>
    </source>
</evidence>
<sequence length="749" mass="81296">MRPEPSVPNAESVACAGTTEPMSAAPDPFGFEGTAACSDAVRRFNAALSKRKRLKEGEHTCQKCRWLVSATAGTARLISSKPRVIGWNSEHNRVAGSDPEEMGARNAAGMTKSWTRPELIACYVLLVLLTNLLHLCAVLYPGAVRNALSDLSCNSVVNSWTCDLPWYLLEISGMTAPTMFAKIANSYSRPWSLFLSSLFCVSGLAIAFPSRSIEIYTVGTVLMDFGLQGLLTVVAIIVADSSDLKSRAFYLWWCHCTRAAWLWCVPWIEPALASWGDNSTNWRNATMIFFGGVTAFTIPNAMALYIYIRRAEAQGYIHQSHRQYSWTIWKPQSLLDNLKNFSARNDLLGTLTWSLGLAFLTAPLICTSWYHQGSWTSISVAVGCFLILVFVIWELYLGGTFSDDDGHWGSSPPETGQQRGQSISNPAQSSSPSRPVITVACPAVTTGEDLEALAAHTYARLKRREDGHSFRDVCDAFLPGSLFQTSQVALPIFCACLETFARLIASWILISAPATSTDIDWQTVLSQISTTCATFSAFVVAWCITAWQRLPIFIAVGLLVELLSCLIMLEGCFGRTVALQSLYLPHILLGLGAGMVDISLLVAAQSGCIRRGDVATATGLCLALKALAGLLARALGRAIEKYYAPLTAIDILRSVSQAIDVREPVRMVWGTTVIAAIFAFAIAFATTVAAIQNDDLTARKQHVTGTVFGEPDESVSDGEEWRIPVDGTADPSGSGEDDYATAPLQIGPS</sequence>
<feature type="transmembrane region" description="Helical" evidence="7">
    <location>
        <begin position="215"/>
        <end position="238"/>
    </location>
</feature>
<keyword evidence="3 7" id="KW-0812">Transmembrane</keyword>
<keyword evidence="2" id="KW-0813">Transport</keyword>
<dbReference type="Gene3D" id="1.20.1250.20">
    <property type="entry name" value="MFS general substrate transporter like domains"/>
    <property type="match status" value="1"/>
</dbReference>
<evidence type="ECO:0000313" key="9">
    <source>
        <dbReference type="Proteomes" id="UP000326924"/>
    </source>
</evidence>